<dbReference type="SUPFAM" id="SSF69618">
    <property type="entry name" value="HemD-like"/>
    <property type="match status" value="1"/>
</dbReference>
<protein>
    <submittedName>
        <fullName evidence="2">Uroporphyrinogen-III synthase</fullName>
    </submittedName>
</protein>
<dbReference type="STRING" id="264697.ABE28_017515"/>
<dbReference type="AlphaFoldDB" id="A0A1B3XSI0"/>
<dbReference type="InterPro" id="IPR039793">
    <property type="entry name" value="UROS/Hem4"/>
</dbReference>
<dbReference type="Pfam" id="PF02602">
    <property type="entry name" value="HEM4"/>
    <property type="match status" value="1"/>
</dbReference>
<evidence type="ECO:0000259" key="1">
    <source>
        <dbReference type="Pfam" id="PF02602"/>
    </source>
</evidence>
<reference evidence="2 3" key="1">
    <citation type="submission" date="2016-08" db="EMBL/GenBank/DDBJ databases">
        <title>Complete genome sequence of Bacillus muralis G25-68, a strain with toxicity to nematodes.</title>
        <authorList>
            <person name="Zheng Z."/>
        </authorList>
    </citation>
    <scope>NUCLEOTIDE SEQUENCE [LARGE SCALE GENOMIC DNA]</scope>
    <source>
        <strain evidence="2 3">G25-68</strain>
    </source>
</reference>
<dbReference type="PANTHER" id="PTHR40082">
    <property type="entry name" value="BLR5956 PROTEIN"/>
    <property type="match status" value="1"/>
</dbReference>
<dbReference type="InterPro" id="IPR036108">
    <property type="entry name" value="4pyrrol_syn_uPrphyn_synt_sf"/>
</dbReference>
<dbReference type="OrthoDB" id="9775656at2"/>
<dbReference type="Proteomes" id="UP000077926">
    <property type="component" value="Chromosome"/>
</dbReference>
<dbReference type="KEGG" id="bmur:ABE28_017515"/>
<keyword evidence="3" id="KW-1185">Reference proteome</keyword>
<sequence>MSKLDGRTIALLGSRKTEELSKIVHNLGGIPLVRPAQGTVFLDDSHLEEDIKSLLAGAFDWIILTTGVGTELLYKTAMKLEAGDQFIAALQSMNIAARGYKTVNMLKKLGLKPLIRDDDGSTAGLVRNLEGNLYGDVKVALQLHGDPAPILMNWLDEQKVEHKEILPYEHISPEKETMQLLVGEILGGTIDSVVFTSAPQPRNLMKFVREQGVEDEIIEQFKSKVIALAVGKVTAQVIIDEGIERVIYPEDQRMGSAMVELVKFYHGIASR</sequence>
<dbReference type="GO" id="GO:0004852">
    <property type="term" value="F:uroporphyrinogen-III synthase activity"/>
    <property type="evidence" value="ECO:0007669"/>
    <property type="project" value="InterPro"/>
</dbReference>
<dbReference type="EMBL" id="CP017080">
    <property type="protein sequence ID" value="AOH56165.1"/>
    <property type="molecule type" value="Genomic_DNA"/>
</dbReference>
<evidence type="ECO:0000313" key="3">
    <source>
        <dbReference type="Proteomes" id="UP000077926"/>
    </source>
</evidence>
<accession>A0A1B3XSI0</accession>
<organism evidence="2 3">
    <name type="scientific">Peribacillus muralis</name>
    <dbReference type="NCBI Taxonomy" id="264697"/>
    <lineage>
        <taxon>Bacteria</taxon>
        <taxon>Bacillati</taxon>
        <taxon>Bacillota</taxon>
        <taxon>Bacilli</taxon>
        <taxon>Bacillales</taxon>
        <taxon>Bacillaceae</taxon>
        <taxon>Peribacillus</taxon>
    </lineage>
</organism>
<dbReference type="CDD" id="cd06578">
    <property type="entry name" value="HemD"/>
    <property type="match status" value="1"/>
</dbReference>
<gene>
    <name evidence="2" type="ORF">ABE28_017515</name>
</gene>
<dbReference type="NCBIfam" id="NF004584">
    <property type="entry name" value="PRK05928.2-1"/>
    <property type="match status" value="1"/>
</dbReference>
<dbReference type="PANTHER" id="PTHR40082:SF1">
    <property type="entry name" value="BLR5956 PROTEIN"/>
    <property type="match status" value="1"/>
</dbReference>
<proteinExistence type="predicted"/>
<evidence type="ECO:0000313" key="2">
    <source>
        <dbReference type="EMBL" id="AOH56165.1"/>
    </source>
</evidence>
<name>A0A1B3XSI0_9BACI</name>
<dbReference type="RefSeq" id="WP_064466067.1">
    <property type="nucleotide sequence ID" value="NZ_CP017080.1"/>
</dbReference>
<feature type="domain" description="Tetrapyrrole biosynthesis uroporphyrinogen III synthase" evidence="1">
    <location>
        <begin position="19"/>
        <end position="256"/>
    </location>
</feature>
<dbReference type="GO" id="GO:0006780">
    <property type="term" value="P:uroporphyrinogen III biosynthetic process"/>
    <property type="evidence" value="ECO:0007669"/>
    <property type="project" value="InterPro"/>
</dbReference>
<dbReference type="Gene3D" id="3.40.50.10090">
    <property type="match status" value="2"/>
</dbReference>
<dbReference type="InterPro" id="IPR003754">
    <property type="entry name" value="4pyrrol_synth_uPrphyn_synth"/>
</dbReference>